<organism evidence="13">
    <name type="scientific">Astrospartus mediterraneus</name>
    <name type="common">Basket sea star</name>
    <name type="synonym">Euryale mediterraneus</name>
    <dbReference type="NCBI Taxonomy" id="691888"/>
    <lineage>
        <taxon>Eukaryota</taxon>
        <taxon>Metazoa</taxon>
        <taxon>Echinodermata</taxon>
        <taxon>Eleutherozoa</taxon>
        <taxon>Asterozoa</taxon>
        <taxon>Ophiuroidea</taxon>
        <taxon>Ophiuridea</taxon>
        <taxon>Euryalida</taxon>
        <taxon>Gorgonocephalidae</taxon>
        <taxon>Astrospartus</taxon>
    </lineage>
</organism>
<accession>D3H5Y0</accession>
<keyword evidence="8 11" id="KW-0406">Ion transport</keyword>
<keyword evidence="7 12" id="KW-1133">Transmembrane helix</keyword>
<evidence type="ECO:0000256" key="7">
    <source>
        <dbReference type="ARBA" id="ARBA00022989"/>
    </source>
</evidence>
<reference evidence="13" key="1">
    <citation type="journal article" date="2010" name="Mol. Phylogenet. Evol.">
        <title>Mitochondrial genome evolution in Ophiuroidea, Echinoidea, and Holothuroidea: Insights in phylogenetic relationships of Echinodermata.</title>
        <authorList>
            <person name="Perseke M."/>
            <person name="Bernhard D."/>
            <person name="Fritzsch G."/>
            <person name="Bruemmer F."/>
            <person name="Stadler P.F."/>
            <person name="Schlegel M."/>
        </authorList>
    </citation>
    <scope>NUCLEOTIDE SEQUENCE</scope>
</reference>
<sequence length="53" mass="6425">MPQLEFSLWLFNLTTNWSLIIIIFIWLNFSSQNNINLPQNNLTNNNNNNTWNW</sequence>
<keyword evidence="9 11" id="KW-0496">Mitochondrion</keyword>
<dbReference type="Pfam" id="PF00895">
    <property type="entry name" value="ATP-synt_8"/>
    <property type="match status" value="1"/>
</dbReference>
<evidence type="ECO:0000256" key="12">
    <source>
        <dbReference type="SAM" id="Phobius"/>
    </source>
</evidence>
<name>D3H5Y0_ASTMD</name>
<evidence type="ECO:0000256" key="1">
    <source>
        <dbReference type="ARBA" id="ARBA00004304"/>
    </source>
</evidence>
<geneLocation type="mitochondrion" evidence="13"/>
<keyword evidence="10 12" id="KW-0472">Membrane</keyword>
<keyword evidence="4 11" id="KW-0138">CF(0)</keyword>
<evidence type="ECO:0000313" key="13">
    <source>
        <dbReference type="EMBL" id="CBH40154.1"/>
    </source>
</evidence>
<dbReference type="AlphaFoldDB" id="D3H5Y0"/>
<evidence type="ECO:0000256" key="5">
    <source>
        <dbReference type="ARBA" id="ARBA00022692"/>
    </source>
</evidence>
<keyword evidence="3 11" id="KW-0813">Transport</keyword>
<evidence type="ECO:0000256" key="9">
    <source>
        <dbReference type="ARBA" id="ARBA00023128"/>
    </source>
</evidence>
<evidence type="ECO:0000256" key="2">
    <source>
        <dbReference type="ARBA" id="ARBA00008892"/>
    </source>
</evidence>
<dbReference type="EMBL" id="FN562580">
    <property type="protein sequence ID" value="CBH40154.1"/>
    <property type="molecule type" value="Genomic_DNA"/>
</dbReference>
<gene>
    <name evidence="13" type="primary">ATPase 8</name>
</gene>
<evidence type="ECO:0000256" key="4">
    <source>
        <dbReference type="ARBA" id="ARBA00022547"/>
    </source>
</evidence>
<comment type="similarity">
    <text evidence="2 11">Belongs to the ATPase protein 8 family.</text>
</comment>
<dbReference type="GO" id="GO:0015078">
    <property type="term" value="F:proton transmembrane transporter activity"/>
    <property type="evidence" value="ECO:0007669"/>
    <property type="project" value="InterPro"/>
</dbReference>
<dbReference type="GO" id="GO:0015986">
    <property type="term" value="P:proton motive force-driven ATP synthesis"/>
    <property type="evidence" value="ECO:0007669"/>
    <property type="project" value="InterPro"/>
</dbReference>
<keyword evidence="5 11" id="KW-0812">Transmembrane</keyword>
<protein>
    <recommendedName>
        <fullName evidence="11">ATP synthase complex subunit 8</fullName>
    </recommendedName>
</protein>
<feature type="transmembrane region" description="Helical" evidence="12">
    <location>
        <begin position="6"/>
        <end position="27"/>
    </location>
</feature>
<evidence type="ECO:0000256" key="6">
    <source>
        <dbReference type="ARBA" id="ARBA00022781"/>
    </source>
</evidence>
<evidence type="ECO:0000256" key="8">
    <source>
        <dbReference type="ARBA" id="ARBA00023065"/>
    </source>
</evidence>
<dbReference type="GO" id="GO:0045259">
    <property type="term" value="C:proton-transporting ATP synthase complex"/>
    <property type="evidence" value="ECO:0007669"/>
    <property type="project" value="UniProtKB-KW"/>
</dbReference>
<dbReference type="GO" id="GO:0031966">
    <property type="term" value="C:mitochondrial membrane"/>
    <property type="evidence" value="ECO:0007669"/>
    <property type="project" value="UniProtKB-SubCell"/>
</dbReference>
<comment type="subcellular location">
    <subcellularLocation>
        <location evidence="1 11">Mitochondrion membrane</location>
        <topology evidence="1 11">Single-pass membrane protein</topology>
    </subcellularLocation>
</comment>
<evidence type="ECO:0000256" key="11">
    <source>
        <dbReference type="RuleBase" id="RU003661"/>
    </source>
</evidence>
<evidence type="ECO:0000256" key="3">
    <source>
        <dbReference type="ARBA" id="ARBA00022448"/>
    </source>
</evidence>
<evidence type="ECO:0000256" key="10">
    <source>
        <dbReference type="ARBA" id="ARBA00023136"/>
    </source>
</evidence>
<proteinExistence type="inferred from homology"/>
<keyword evidence="6 11" id="KW-0375">Hydrogen ion transport</keyword>
<dbReference type="InterPro" id="IPR001421">
    <property type="entry name" value="ATP8_metazoa"/>
</dbReference>